<dbReference type="RefSeq" id="WP_207870575.1">
    <property type="nucleotide sequence ID" value="NZ_CP062222.1"/>
</dbReference>
<keyword evidence="4" id="KW-1185">Reference proteome</keyword>
<protein>
    <submittedName>
        <fullName evidence="3">SRPBCC family protein</fullName>
    </submittedName>
</protein>
<evidence type="ECO:0000256" key="1">
    <source>
        <dbReference type="ARBA" id="ARBA00006817"/>
    </source>
</evidence>
<dbReference type="Proteomes" id="UP000663918">
    <property type="component" value="Chromosome"/>
</dbReference>
<dbReference type="SUPFAM" id="SSF55961">
    <property type="entry name" value="Bet v1-like"/>
    <property type="match status" value="1"/>
</dbReference>
<gene>
    <name evidence="3" type="ORF">IFJ75_00205</name>
</gene>
<reference evidence="3" key="1">
    <citation type="submission" date="2020-09" db="EMBL/GenBank/DDBJ databases">
        <title>Brevundimonas sp. LVF2 isolated from a puddle in Goettingen, Germany.</title>
        <authorList>
            <person name="Friedrich I."/>
            <person name="Klassen A."/>
            <person name="Hannes N."/>
            <person name="Schneider D."/>
            <person name="Hertel R."/>
            <person name="Daniel R."/>
        </authorList>
    </citation>
    <scope>NUCLEOTIDE SEQUENCE</scope>
    <source>
        <strain evidence="3">LVF2</strain>
    </source>
</reference>
<sequence>MTDTLVETIPGRDAGTIREDGDGWIIGFERRLRHSPERVWKALTTPEGLACWLAEAEIDTVPGGKMELHFRQPDNDFMPDVPEKRRQSNEVLTVRPYSLFEHTFGSNPDSIVSWRLEPDGDGTHLVLAHRVPSTWESGRKNVLAGWQHHMEGLEDAIHGVRHPWSWDRWFALRDAYAERLENPNAGDDKPYSNDWRTA</sequence>
<evidence type="ECO:0000313" key="4">
    <source>
        <dbReference type="Proteomes" id="UP000663918"/>
    </source>
</evidence>
<proteinExistence type="inferred from homology"/>
<dbReference type="EMBL" id="CP062222">
    <property type="protein sequence ID" value="QTC91399.1"/>
    <property type="molecule type" value="Genomic_DNA"/>
</dbReference>
<dbReference type="InterPro" id="IPR013538">
    <property type="entry name" value="ASHA1/2-like_C"/>
</dbReference>
<dbReference type="Pfam" id="PF08327">
    <property type="entry name" value="AHSA1"/>
    <property type="match status" value="1"/>
</dbReference>
<evidence type="ECO:0000313" key="3">
    <source>
        <dbReference type="EMBL" id="QTC91399.1"/>
    </source>
</evidence>
<dbReference type="InterPro" id="IPR023393">
    <property type="entry name" value="START-like_dom_sf"/>
</dbReference>
<organism evidence="3 4">
    <name type="scientific">Brevundimonas goettingensis</name>
    <dbReference type="NCBI Taxonomy" id="2774190"/>
    <lineage>
        <taxon>Bacteria</taxon>
        <taxon>Pseudomonadati</taxon>
        <taxon>Pseudomonadota</taxon>
        <taxon>Alphaproteobacteria</taxon>
        <taxon>Caulobacterales</taxon>
        <taxon>Caulobacteraceae</taxon>
        <taxon>Brevundimonas</taxon>
    </lineage>
</organism>
<evidence type="ECO:0000259" key="2">
    <source>
        <dbReference type="Pfam" id="PF08327"/>
    </source>
</evidence>
<feature type="domain" description="Activator of Hsp90 ATPase homologue 1/2-like C-terminal" evidence="2">
    <location>
        <begin position="34"/>
        <end position="156"/>
    </location>
</feature>
<dbReference type="Gene3D" id="3.30.530.20">
    <property type="match status" value="1"/>
</dbReference>
<dbReference type="CDD" id="cd08899">
    <property type="entry name" value="SRPBCC_CalC_Aha1-like_6"/>
    <property type="match status" value="1"/>
</dbReference>
<dbReference type="AlphaFoldDB" id="A0A975C2R8"/>
<name>A0A975C2R8_9CAUL</name>
<dbReference type="KEGG" id="bgoe:IFJ75_00205"/>
<comment type="similarity">
    <text evidence="1">Belongs to the AHA1 family.</text>
</comment>
<accession>A0A975C2R8</accession>